<sequence length="303" mass="32907">MMKKLKLLCVVALCNLTFGAPSLAQSGNVFSSAAVVNDAVVTNFELFQRVSMLQVFGARADLRNLAMGQLVDERLYLQAGEQMGVTVSEGEVLDGMNEFAARADLTSDQLIEILGQRGVVRETFYDFVHAGLVWRTVVRTRFARQAQITENDVDVALLRSPGQGGRQPNEILGYATLALPASEGDVKTRAAKARVLRTEIDTCLDLRAARNNFEGSEFGEGGGRLADIPDALRGPLNALDPRETTTITGADGRTTVLMLCSRSRELPEGDRSNITEILVNQKIAGLANGYLQELKGDAFIDIK</sequence>
<dbReference type="InterPro" id="IPR027304">
    <property type="entry name" value="Trigger_fact/SurA_dom_sf"/>
</dbReference>
<dbReference type="Proteomes" id="UP001156694">
    <property type="component" value="Unassembled WGS sequence"/>
</dbReference>
<evidence type="ECO:0000313" key="3">
    <source>
        <dbReference type="EMBL" id="GLQ34127.1"/>
    </source>
</evidence>
<organism evidence="3 4">
    <name type="scientific">Amylibacter marinus</name>
    <dbReference type="NCBI Taxonomy" id="1475483"/>
    <lineage>
        <taxon>Bacteria</taxon>
        <taxon>Pseudomonadati</taxon>
        <taxon>Pseudomonadota</taxon>
        <taxon>Alphaproteobacteria</taxon>
        <taxon>Rhodobacterales</taxon>
        <taxon>Paracoccaceae</taxon>
        <taxon>Amylibacter</taxon>
    </lineage>
</organism>
<dbReference type="RefSeq" id="WP_284375713.1">
    <property type="nucleotide sequence ID" value="NZ_BSNN01000002.1"/>
</dbReference>
<keyword evidence="1 2" id="KW-0732">Signal</keyword>
<dbReference type="Gene3D" id="1.10.4030.10">
    <property type="entry name" value="Porin chaperone SurA, peptide-binding domain"/>
    <property type="match status" value="1"/>
</dbReference>
<evidence type="ECO:0000256" key="1">
    <source>
        <dbReference type="ARBA" id="ARBA00022729"/>
    </source>
</evidence>
<dbReference type="InterPro" id="IPR050280">
    <property type="entry name" value="OMP_Chaperone_SurA"/>
</dbReference>
<dbReference type="PANTHER" id="PTHR47637">
    <property type="entry name" value="CHAPERONE SURA"/>
    <property type="match status" value="1"/>
</dbReference>
<gene>
    <name evidence="3" type="ORF">GCM10007939_04100</name>
</gene>
<feature type="signal peptide" evidence="2">
    <location>
        <begin position="1"/>
        <end position="24"/>
    </location>
</feature>
<evidence type="ECO:0000313" key="4">
    <source>
        <dbReference type="Proteomes" id="UP001156694"/>
    </source>
</evidence>
<reference evidence="4" key="1">
    <citation type="journal article" date="2019" name="Int. J. Syst. Evol. Microbiol.">
        <title>The Global Catalogue of Microorganisms (GCM) 10K type strain sequencing project: providing services to taxonomists for standard genome sequencing and annotation.</title>
        <authorList>
            <consortium name="The Broad Institute Genomics Platform"/>
            <consortium name="The Broad Institute Genome Sequencing Center for Infectious Disease"/>
            <person name="Wu L."/>
            <person name="Ma J."/>
        </authorList>
    </citation>
    <scope>NUCLEOTIDE SEQUENCE [LARGE SCALE GENOMIC DNA]</scope>
    <source>
        <strain evidence="4">NBRC 110140</strain>
    </source>
</reference>
<dbReference type="PANTHER" id="PTHR47637:SF1">
    <property type="entry name" value="CHAPERONE SURA"/>
    <property type="match status" value="1"/>
</dbReference>
<dbReference type="SUPFAM" id="SSF109998">
    <property type="entry name" value="Triger factor/SurA peptide-binding domain-like"/>
    <property type="match status" value="1"/>
</dbReference>
<feature type="chain" id="PRO_5045591744" description="SurA N-terminal domain-containing protein" evidence="2">
    <location>
        <begin position="25"/>
        <end position="303"/>
    </location>
</feature>
<evidence type="ECO:0008006" key="5">
    <source>
        <dbReference type="Google" id="ProtNLM"/>
    </source>
</evidence>
<comment type="caution">
    <text evidence="3">The sequence shown here is derived from an EMBL/GenBank/DDBJ whole genome shotgun (WGS) entry which is preliminary data.</text>
</comment>
<protein>
    <recommendedName>
        <fullName evidence="5">SurA N-terminal domain-containing protein</fullName>
    </recommendedName>
</protein>
<proteinExistence type="predicted"/>
<evidence type="ECO:0000256" key="2">
    <source>
        <dbReference type="SAM" id="SignalP"/>
    </source>
</evidence>
<dbReference type="EMBL" id="BSNN01000002">
    <property type="protein sequence ID" value="GLQ34127.1"/>
    <property type="molecule type" value="Genomic_DNA"/>
</dbReference>
<keyword evidence="4" id="KW-1185">Reference proteome</keyword>
<name>A0ABQ5VSK6_9RHOB</name>
<accession>A0ABQ5VSK6</accession>